<dbReference type="PANTHER" id="PTHR11614">
    <property type="entry name" value="PHOSPHOLIPASE-RELATED"/>
    <property type="match status" value="1"/>
</dbReference>
<dbReference type="Pfam" id="PF12146">
    <property type="entry name" value="Hydrolase_4"/>
    <property type="match status" value="1"/>
</dbReference>
<evidence type="ECO:0000259" key="1">
    <source>
        <dbReference type="Pfam" id="PF12146"/>
    </source>
</evidence>
<dbReference type="Gene3D" id="3.40.50.1820">
    <property type="entry name" value="alpha/beta hydrolase"/>
    <property type="match status" value="1"/>
</dbReference>
<dbReference type="FunFam" id="3.40.50.1820:FF:000117">
    <property type="entry name" value="Monoglyceride lipase, putative"/>
    <property type="match status" value="1"/>
</dbReference>
<comment type="caution">
    <text evidence="2">The sequence shown here is derived from an EMBL/GenBank/DDBJ whole genome shotgun (WGS) entry which is preliminary data.</text>
</comment>
<dbReference type="EMBL" id="JAVRJZ010000006">
    <property type="protein sequence ID" value="KAK2721648.1"/>
    <property type="molecule type" value="Genomic_DNA"/>
</dbReference>
<proteinExistence type="predicted"/>
<dbReference type="InterPro" id="IPR000073">
    <property type="entry name" value="AB_hydrolase_1"/>
</dbReference>
<feature type="domain" description="Serine aminopeptidase S33" evidence="1">
    <location>
        <begin position="53"/>
        <end position="288"/>
    </location>
</feature>
<reference evidence="2" key="1">
    <citation type="submission" date="2023-07" db="EMBL/GenBank/DDBJ databases">
        <title>Chromosome-level genome assembly of Artemia franciscana.</title>
        <authorList>
            <person name="Jo E."/>
        </authorList>
    </citation>
    <scope>NUCLEOTIDE SEQUENCE</scope>
    <source>
        <tissue evidence="2">Whole body</tissue>
    </source>
</reference>
<accession>A0AA88L7V7</accession>
<keyword evidence="3" id="KW-1185">Reference proteome</keyword>
<name>A0AA88L7V7_ARTSF</name>
<sequence length="307" mass="35112">MCEESKLNEQICLIKEAMYAPVDDADPTKPVEGKLDGGGNRKLHCRYWRPVGKPRGLVMLIHGLAEHLQWYDELGRKFAKEGILAFGHDHIGHGLSDGERVHVDVVDEYVVDVFIHYDEMKMLYPDLPRFAVGHSMGGMILLTAALKNPREFKGIVLMGPLIHINPYLGHPICISIFKFASYYFPHFTVGKLDLTWITRDEVMRQKLLDDPLRWTGGVKIRWGIATHSALKYINENLQNMEVPFMIIHGELDKLCEVKGSEKLFEIAPVKDKEIKVVKGGHHHLYIEPPEVRNEAMSDTLTWIINRI</sequence>
<dbReference type="AlphaFoldDB" id="A0AA88L7V7"/>
<evidence type="ECO:0000313" key="2">
    <source>
        <dbReference type="EMBL" id="KAK2721648.1"/>
    </source>
</evidence>
<organism evidence="2 3">
    <name type="scientific">Artemia franciscana</name>
    <name type="common">Brine shrimp</name>
    <name type="synonym">Artemia sanfranciscana</name>
    <dbReference type="NCBI Taxonomy" id="6661"/>
    <lineage>
        <taxon>Eukaryota</taxon>
        <taxon>Metazoa</taxon>
        <taxon>Ecdysozoa</taxon>
        <taxon>Arthropoda</taxon>
        <taxon>Crustacea</taxon>
        <taxon>Branchiopoda</taxon>
        <taxon>Anostraca</taxon>
        <taxon>Artemiidae</taxon>
        <taxon>Artemia</taxon>
    </lineage>
</organism>
<dbReference type="Proteomes" id="UP001187531">
    <property type="component" value="Unassembled WGS sequence"/>
</dbReference>
<protein>
    <recommendedName>
        <fullName evidence="1">Serine aminopeptidase S33 domain-containing protein</fullName>
    </recommendedName>
</protein>
<dbReference type="InterPro" id="IPR029058">
    <property type="entry name" value="AB_hydrolase_fold"/>
</dbReference>
<dbReference type="InterPro" id="IPR022742">
    <property type="entry name" value="Hydrolase_4"/>
</dbReference>
<dbReference type="PRINTS" id="PR00111">
    <property type="entry name" value="ABHYDROLASE"/>
</dbReference>
<evidence type="ECO:0000313" key="3">
    <source>
        <dbReference type="Proteomes" id="UP001187531"/>
    </source>
</evidence>
<dbReference type="SUPFAM" id="SSF53474">
    <property type="entry name" value="alpha/beta-Hydrolases"/>
    <property type="match status" value="1"/>
</dbReference>
<dbReference type="InterPro" id="IPR051044">
    <property type="entry name" value="MAG_DAG_Lipase"/>
</dbReference>
<gene>
    <name evidence="2" type="ORF">QYM36_003822</name>
</gene>